<dbReference type="Proteomes" id="UP000799330">
    <property type="component" value="Unassembled WGS sequence"/>
</dbReference>
<dbReference type="AlphaFoldDB" id="A0A966G0T0"/>
<evidence type="ECO:0000313" key="2">
    <source>
        <dbReference type="Proteomes" id="UP000799330"/>
    </source>
</evidence>
<gene>
    <name evidence="1" type="ORF">GPJ16_15465</name>
</gene>
<proteinExistence type="predicted"/>
<evidence type="ECO:0000313" key="1">
    <source>
        <dbReference type="EMBL" id="NCS58242.1"/>
    </source>
</evidence>
<name>A0A966G0T0_MICAE</name>
<reference evidence="1" key="1">
    <citation type="journal article" date="2019" name="Mol. Ecol.">
        <title>Genome evolution and host-microbiome shifts correspond with intraspecific niche divergence within harmful algal bloom-forming Microcystis aeruginosa.</title>
        <authorList>
            <person name="Jackrel S.L."/>
            <person name="White J.D."/>
            <person name="Evans J.T."/>
            <person name="Buffin K."/>
            <person name="Hayden K."/>
            <person name="Sarnelle O."/>
            <person name="Denef V.J."/>
        </authorList>
    </citation>
    <scope>NUCLEOTIDE SEQUENCE</scope>
    <source>
        <strain evidence="1">G11-04</strain>
    </source>
</reference>
<sequence>MTTLVWLGFAQASLIFDRQELLLLNPTKQTMGEFSPAHISKFVKMLEKFSLLLRSIIDSVFRELLRRRFRGTKALQELSL</sequence>
<comment type="caution">
    <text evidence="1">The sequence shown here is derived from an EMBL/GenBank/DDBJ whole genome shotgun (WGS) entry which is preliminary data.</text>
</comment>
<protein>
    <submittedName>
        <fullName evidence="1">Uncharacterized protein</fullName>
    </submittedName>
</protein>
<organism evidence="1 2">
    <name type="scientific">Microcystis aeruginosa G11-04</name>
    <dbReference type="NCBI Taxonomy" id="2685956"/>
    <lineage>
        <taxon>Bacteria</taxon>
        <taxon>Bacillati</taxon>
        <taxon>Cyanobacteriota</taxon>
        <taxon>Cyanophyceae</taxon>
        <taxon>Oscillatoriophycideae</taxon>
        <taxon>Chroococcales</taxon>
        <taxon>Microcystaceae</taxon>
        <taxon>Microcystis</taxon>
    </lineage>
</organism>
<accession>A0A966G0T0</accession>
<dbReference type="EMBL" id="JAADAI010000218">
    <property type="protein sequence ID" value="NCS58242.1"/>
    <property type="molecule type" value="Genomic_DNA"/>
</dbReference>